<evidence type="ECO:0000256" key="7">
    <source>
        <dbReference type="ARBA" id="ARBA00023136"/>
    </source>
</evidence>
<organism evidence="9 10">
    <name type="scientific">Seohaeicola zhoushanensis</name>
    <dbReference type="NCBI Taxonomy" id="1569283"/>
    <lineage>
        <taxon>Bacteria</taxon>
        <taxon>Pseudomonadati</taxon>
        <taxon>Pseudomonadota</taxon>
        <taxon>Alphaproteobacteria</taxon>
        <taxon>Rhodobacterales</taxon>
        <taxon>Roseobacteraceae</taxon>
        <taxon>Seohaeicola</taxon>
    </lineage>
</organism>
<keyword evidence="4" id="KW-1003">Cell membrane</keyword>
<dbReference type="EMBL" id="BNCJ01000003">
    <property type="protein sequence ID" value="GHF45368.1"/>
    <property type="molecule type" value="Genomic_DNA"/>
</dbReference>
<evidence type="ECO:0000313" key="9">
    <source>
        <dbReference type="EMBL" id="GHF45368.1"/>
    </source>
</evidence>
<gene>
    <name evidence="9" type="ORF">GCM10017056_16240</name>
</gene>
<evidence type="ECO:0000256" key="5">
    <source>
        <dbReference type="ARBA" id="ARBA00022741"/>
    </source>
</evidence>
<dbReference type="SMART" id="SM00382">
    <property type="entry name" value="AAA"/>
    <property type="match status" value="2"/>
</dbReference>
<feature type="domain" description="ABC transporter" evidence="8">
    <location>
        <begin position="11"/>
        <end position="260"/>
    </location>
</feature>
<keyword evidence="7" id="KW-0472">Membrane</keyword>
<reference evidence="9" key="2">
    <citation type="submission" date="2020-09" db="EMBL/GenBank/DDBJ databases">
        <authorList>
            <person name="Sun Q."/>
            <person name="Kim S."/>
        </authorList>
    </citation>
    <scope>NUCLEOTIDE SEQUENCE</scope>
    <source>
        <strain evidence="9">KCTC 42650</strain>
    </source>
</reference>
<keyword evidence="3" id="KW-0813">Transport</keyword>
<dbReference type="InterPro" id="IPR003439">
    <property type="entry name" value="ABC_transporter-like_ATP-bd"/>
</dbReference>
<evidence type="ECO:0000256" key="6">
    <source>
        <dbReference type="ARBA" id="ARBA00022840"/>
    </source>
</evidence>
<dbReference type="Pfam" id="PF00005">
    <property type="entry name" value="ABC_tran"/>
    <property type="match status" value="2"/>
</dbReference>
<dbReference type="GO" id="GO:0005524">
    <property type="term" value="F:ATP binding"/>
    <property type="evidence" value="ECO:0007669"/>
    <property type="project" value="UniProtKB-KW"/>
</dbReference>
<protein>
    <submittedName>
        <fullName evidence="9">ABC transporter ATP-binding protein</fullName>
    </submittedName>
</protein>
<proteinExistence type="inferred from homology"/>
<dbReference type="GO" id="GO:0016887">
    <property type="term" value="F:ATP hydrolysis activity"/>
    <property type="evidence" value="ECO:0007669"/>
    <property type="project" value="InterPro"/>
</dbReference>
<dbReference type="Proteomes" id="UP000626220">
    <property type="component" value="Unassembled WGS sequence"/>
</dbReference>
<sequence length="548" mass="59509">MTDTSAPILDLRQLQICLPKGADRPFALEGLDLTINPGEIVCLVGESGSGKSLCAGAIMGLLPEPHVRVTGGEIRFMGQELRGKTEAEMRKLRGADIAMIFQEPMTALNPQKTVGWQIDEVLRLHTPMNRVQRKDRAIELLERVHIPEPLSAYNAYPHQISGGQRQRVMIAMALALSPKLIIADEPTTALDVTTQLQILKLIRELQKDEGAGVLFITHDFGVVAEIADKVAVLCRGELVESGTTDEVLNHPRHAYTQALIAAVPSLTPPPVKAASDAPVVLKGTGLRKTFAARGGLLSGRRKAVTAVKDLSFELRQGETLGVVGESGSGKTTVSRIVTRLLECDQGSVELDGKDLLAATPRELRALRKHIQIVFQDPMASLNPRKRVVDLIAQGPIVHGTDPAKAREDAKRLLELVELSPAAANRFPHEFSGGQRQRIGIARALALEPKVIVADEPVSALDVSVQAQVLKLLADLRDRLNLSLLFVTHDLRVAAQLCDRIIVMQKGEIVESGLTAEVFSNPQHPYTQNLLSSIPGRDWTPPSLRTDAA</sequence>
<feature type="domain" description="ABC transporter" evidence="8">
    <location>
        <begin position="281"/>
        <end position="530"/>
    </location>
</feature>
<dbReference type="PANTHER" id="PTHR43297:SF2">
    <property type="entry name" value="DIPEPTIDE TRANSPORT ATP-BINDING PROTEIN DPPD"/>
    <property type="match status" value="1"/>
</dbReference>
<dbReference type="GO" id="GO:0005886">
    <property type="term" value="C:plasma membrane"/>
    <property type="evidence" value="ECO:0007669"/>
    <property type="project" value="UniProtKB-SubCell"/>
</dbReference>
<comment type="similarity">
    <text evidence="2">Belongs to the ABC transporter superfamily.</text>
</comment>
<dbReference type="GO" id="GO:0015833">
    <property type="term" value="P:peptide transport"/>
    <property type="evidence" value="ECO:0007669"/>
    <property type="project" value="InterPro"/>
</dbReference>
<dbReference type="PROSITE" id="PS50893">
    <property type="entry name" value="ABC_TRANSPORTER_2"/>
    <property type="match status" value="2"/>
</dbReference>
<dbReference type="SUPFAM" id="SSF52540">
    <property type="entry name" value="P-loop containing nucleoside triphosphate hydrolases"/>
    <property type="match status" value="2"/>
</dbReference>
<dbReference type="NCBIfam" id="NF008453">
    <property type="entry name" value="PRK11308.1"/>
    <property type="match status" value="2"/>
</dbReference>
<dbReference type="InterPro" id="IPR017871">
    <property type="entry name" value="ABC_transporter-like_CS"/>
</dbReference>
<dbReference type="Pfam" id="PF08352">
    <property type="entry name" value="oligo_HPY"/>
    <property type="match status" value="2"/>
</dbReference>
<keyword evidence="10" id="KW-1185">Reference proteome</keyword>
<dbReference type="InterPro" id="IPR013563">
    <property type="entry name" value="Oligopep_ABC_C"/>
</dbReference>
<dbReference type="CDD" id="cd03257">
    <property type="entry name" value="ABC_NikE_OppD_transporters"/>
    <property type="match status" value="2"/>
</dbReference>
<dbReference type="PANTHER" id="PTHR43297">
    <property type="entry name" value="OLIGOPEPTIDE TRANSPORT ATP-BINDING PROTEIN APPD"/>
    <property type="match status" value="1"/>
</dbReference>
<evidence type="ECO:0000256" key="2">
    <source>
        <dbReference type="ARBA" id="ARBA00005417"/>
    </source>
</evidence>
<evidence type="ECO:0000313" key="10">
    <source>
        <dbReference type="Proteomes" id="UP000626220"/>
    </source>
</evidence>
<dbReference type="RefSeq" id="WP_189679564.1">
    <property type="nucleotide sequence ID" value="NZ_BNCJ01000003.1"/>
</dbReference>
<keyword evidence="6 9" id="KW-0067">ATP-binding</keyword>
<evidence type="ECO:0000256" key="1">
    <source>
        <dbReference type="ARBA" id="ARBA00004417"/>
    </source>
</evidence>
<dbReference type="AlphaFoldDB" id="A0A8J3GX14"/>
<evidence type="ECO:0000259" key="8">
    <source>
        <dbReference type="PROSITE" id="PS50893"/>
    </source>
</evidence>
<keyword evidence="5" id="KW-0547">Nucleotide-binding</keyword>
<accession>A0A8J3GX14</accession>
<dbReference type="GO" id="GO:0055085">
    <property type="term" value="P:transmembrane transport"/>
    <property type="evidence" value="ECO:0007669"/>
    <property type="project" value="UniProtKB-ARBA"/>
</dbReference>
<dbReference type="Gene3D" id="3.40.50.300">
    <property type="entry name" value="P-loop containing nucleotide triphosphate hydrolases"/>
    <property type="match status" value="2"/>
</dbReference>
<dbReference type="InterPro" id="IPR027417">
    <property type="entry name" value="P-loop_NTPase"/>
</dbReference>
<dbReference type="FunFam" id="3.40.50.300:FF:000016">
    <property type="entry name" value="Oligopeptide ABC transporter ATP-binding component"/>
    <property type="match status" value="2"/>
</dbReference>
<evidence type="ECO:0000256" key="4">
    <source>
        <dbReference type="ARBA" id="ARBA00022475"/>
    </source>
</evidence>
<comment type="subcellular location">
    <subcellularLocation>
        <location evidence="1">Cell inner membrane</location>
        <topology evidence="1">Peripheral membrane protein</topology>
    </subcellularLocation>
</comment>
<dbReference type="InterPro" id="IPR003593">
    <property type="entry name" value="AAA+_ATPase"/>
</dbReference>
<reference evidence="9" key="1">
    <citation type="journal article" date="2014" name="Int. J. Syst. Evol. Microbiol.">
        <title>Complete genome sequence of Corynebacterium casei LMG S-19264T (=DSM 44701T), isolated from a smear-ripened cheese.</title>
        <authorList>
            <consortium name="US DOE Joint Genome Institute (JGI-PGF)"/>
            <person name="Walter F."/>
            <person name="Albersmeier A."/>
            <person name="Kalinowski J."/>
            <person name="Ruckert C."/>
        </authorList>
    </citation>
    <scope>NUCLEOTIDE SEQUENCE</scope>
    <source>
        <strain evidence="9">KCTC 42650</strain>
    </source>
</reference>
<dbReference type="InterPro" id="IPR050388">
    <property type="entry name" value="ABC_Ni/Peptide_Import"/>
</dbReference>
<comment type="caution">
    <text evidence="9">The sequence shown here is derived from an EMBL/GenBank/DDBJ whole genome shotgun (WGS) entry which is preliminary data.</text>
</comment>
<dbReference type="PROSITE" id="PS00211">
    <property type="entry name" value="ABC_TRANSPORTER_1"/>
    <property type="match status" value="2"/>
</dbReference>
<name>A0A8J3GX14_9RHOB</name>
<dbReference type="NCBIfam" id="NF007739">
    <property type="entry name" value="PRK10419.1"/>
    <property type="match status" value="2"/>
</dbReference>
<evidence type="ECO:0000256" key="3">
    <source>
        <dbReference type="ARBA" id="ARBA00022448"/>
    </source>
</evidence>